<dbReference type="Pfam" id="PF00903">
    <property type="entry name" value="Glyoxalase"/>
    <property type="match status" value="1"/>
</dbReference>
<sequence length="125" mass="14776">MKPQFIDHIVIIAKDIDRTADFYNSFLGEPIMKDAEQVAYKVGDTKIFFGLPYKDFEPNDKDKYGLNHLAFGVRSIEELKEFENKLNQTSIKNSGIKIDKYGKKEFIWFDDPDGYRLEFYYRPDK</sequence>
<comment type="caution">
    <text evidence="3">The sequence shown here is derived from an EMBL/GenBank/DDBJ whole genome shotgun (WGS) entry which is preliminary data.</text>
</comment>
<protein>
    <recommendedName>
        <fullName evidence="2">VOC domain-containing protein</fullName>
    </recommendedName>
</protein>
<dbReference type="SUPFAM" id="SSF54593">
    <property type="entry name" value="Glyoxalase/Bleomycin resistance protein/Dihydroxybiphenyl dioxygenase"/>
    <property type="match status" value="1"/>
</dbReference>
<gene>
    <name evidence="3" type="ORF">A3J47_03460</name>
</gene>
<dbReference type="GO" id="GO:0046872">
    <property type="term" value="F:metal ion binding"/>
    <property type="evidence" value="ECO:0007669"/>
    <property type="project" value="UniProtKB-KW"/>
</dbReference>
<dbReference type="PROSITE" id="PS51819">
    <property type="entry name" value="VOC"/>
    <property type="match status" value="1"/>
</dbReference>
<evidence type="ECO:0000256" key="1">
    <source>
        <dbReference type="ARBA" id="ARBA00022723"/>
    </source>
</evidence>
<dbReference type="PANTHER" id="PTHR36113">
    <property type="entry name" value="LYASE, PUTATIVE-RELATED-RELATED"/>
    <property type="match status" value="1"/>
</dbReference>
<dbReference type="InterPro" id="IPR029068">
    <property type="entry name" value="Glyas_Bleomycin-R_OHBP_Dase"/>
</dbReference>
<dbReference type="InterPro" id="IPR051332">
    <property type="entry name" value="Fosfomycin_Res_Enzymes"/>
</dbReference>
<keyword evidence="1" id="KW-0479">Metal-binding</keyword>
<dbReference type="Gene3D" id="3.10.180.10">
    <property type="entry name" value="2,3-Dihydroxybiphenyl 1,2-Dioxygenase, domain 1"/>
    <property type="match status" value="1"/>
</dbReference>
<evidence type="ECO:0000259" key="2">
    <source>
        <dbReference type="PROSITE" id="PS51819"/>
    </source>
</evidence>
<reference evidence="3 4" key="1">
    <citation type="journal article" date="2016" name="Nat. Commun.">
        <title>Thousands of microbial genomes shed light on interconnected biogeochemical processes in an aquifer system.</title>
        <authorList>
            <person name="Anantharaman K."/>
            <person name="Brown C.T."/>
            <person name="Hug L.A."/>
            <person name="Sharon I."/>
            <person name="Castelle C.J."/>
            <person name="Probst A.J."/>
            <person name="Thomas B.C."/>
            <person name="Singh A."/>
            <person name="Wilkins M.J."/>
            <person name="Karaoz U."/>
            <person name="Brodie E.L."/>
            <person name="Williams K.H."/>
            <person name="Hubbard S.S."/>
            <person name="Banfield J.F."/>
        </authorList>
    </citation>
    <scope>NUCLEOTIDE SEQUENCE [LARGE SCALE GENOMIC DNA]</scope>
</reference>
<dbReference type="InterPro" id="IPR037523">
    <property type="entry name" value="VOC_core"/>
</dbReference>
<proteinExistence type="predicted"/>
<organism evidence="3 4">
    <name type="scientific">Candidatus Yanofskybacteria bacterium RIFCSPHIGHO2_02_FULL_43_22</name>
    <dbReference type="NCBI Taxonomy" id="1802681"/>
    <lineage>
        <taxon>Bacteria</taxon>
        <taxon>Candidatus Yanofskyibacteriota</taxon>
    </lineage>
</organism>
<dbReference type="EMBL" id="MGJV01000031">
    <property type="protein sequence ID" value="OGN13907.1"/>
    <property type="molecule type" value="Genomic_DNA"/>
</dbReference>
<dbReference type="AlphaFoldDB" id="A0A1F8FL34"/>
<feature type="domain" description="VOC" evidence="2">
    <location>
        <begin position="5"/>
        <end position="122"/>
    </location>
</feature>
<dbReference type="PANTHER" id="PTHR36113:SF6">
    <property type="entry name" value="FOSFOMYCIN RESISTANCE PROTEIN FOSX"/>
    <property type="match status" value="1"/>
</dbReference>
<dbReference type="InterPro" id="IPR004360">
    <property type="entry name" value="Glyas_Fos-R_dOase_dom"/>
</dbReference>
<evidence type="ECO:0000313" key="3">
    <source>
        <dbReference type="EMBL" id="OGN13907.1"/>
    </source>
</evidence>
<dbReference type="Proteomes" id="UP000176581">
    <property type="component" value="Unassembled WGS sequence"/>
</dbReference>
<name>A0A1F8FL34_9BACT</name>
<evidence type="ECO:0000313" key="4">
    <source>
        <dbReference type="Proteomes" id="UP000176581"/>
    </source>
</evidence>
<accession>A0A1F8FL34</accession>